<name>A0ABQ3SHT0_9ACTN</name>
<protein>
    <submittedName>
        <fullName evidence="2">Uncharacterized protein</fullName>
    </submittedName>
</protein>
<dbReference type="GeneID" id="95593788"/>
<proteinExistence type="predicted"/>
<dbReference type="RefSeq" id="WP_189741348.1">
    <property type="nucleotide sequence ID" value="NZ_BMRL01000009.1"/>
</dbReference>
<reference evidence="3" key="1">
    <citation type="submission" date="2023-07" db="EMBL/GenBank/DDBJ databases">
        <title>Whole genome shotgun sequence of Streptomyces nojiriensis NBRC 13794.</title>
        <authorList>
            <person name="Komaki H."/>
            <person name="Tamura T."/>
        </authorList>
    </citation>
    <scope>NUCLEOTIDE SEQUENCE [LARGE SCALE GENOMIC DNA]</scope>
    <source>
        <strain evidence="3">NBRC 13794</strain>
    </source>
</reference>
<comment type="caution">
    <text evidence="2">The sequence shown here is derived from an EMBL/GenBank/DDBJ whole genome shotgun (WGS) entry which is preliminary data.</text>
</comment>
<keyword evidence="3" id="KW-1185">Reference proteome</keyword>
<dbReference type="EMBL" id="BNEC01000003">
    <property type="protein sequence ID" value="GHI67440.1"/>
    <property type="molecule type" value="Genomic_DNA"/>
</dbReference>
<sequence length="111" mass="12035">MDCVYTSLRRRPEVTPTPAGEVAEVLGILWAHATPKDGLEHISGSLDSDRVDLLLYFLSPDPNSPTAHGPLHRAAALLARGHQRSPTLQRRYLPPAGAPDPQTGDPRRAKA</sequence>
<dbReference type="Proteomes" id="UP000613974">
    <property type="component" value="Unassembled WGS sequence"/>
</dbReference>
<organism evidence="2 3">
    <name type="scientific">Streptomyces nojiriensis</name>
    <dbReference type="NCBI Taxonomy" id="66374"/>
    <lineage>
        <taxon>Bacteria</taxon>
        <taxon>Bacillati</taxon>
        <taxon>Actinomycetota</taxon>
        <taxon>Actinomycetes</taxon>
        <taxon>Kitasatosporales</taxon>
        <taxon>Streptomycetaceae</taxon>
        <taxon>Streptomyces</taxon>
    </lineage>
</organism>
<accession>A0ABQ3SHT0</accession>
<evidence type="ECO:0000313" key="3">
    <source>
        <dbReference type="Proteomes" id="UP000613974"/>
    </source>
</evidence>
<feature type="region of interest" description="Disordered" evidence="1">
    <location>
        <begin position="81"/>
        <end position="111"/>
    </location>
</feature>
<evidence type="ECO:0000256" key="1">
    <source>
        <dbReference type="SAM" id="MobiDB-lite"/>
    </source>
</evidence>
<evidence type="ECO:0000313" key="2">
    <source>
        <dbReference type="EMBL" id="GHI67440.1"/>
    </source>
</evidence>
<gene>
    <name evidence="2" type="ORF">Snoj_13580</name>
</gene>